<comment type="caution">
    <text evidence="5">The sequence shown here is derived from an EMBL/GenBank/DDBJ whole genome shotgun (WGS) entry which is preliminary data.</text>
</comment>
<feature type="signal peptide" evidence="4">
    <location>
        <begin position="1"/>
        <end position="27"/>
    </location>
</feature>
<evidence type="ECO:0000313" key="6">
    <source>
        <dbReference type="Proteomes" id="UP001501581"/>
    </source>
</evidence>
<dbReference type="EMBL" id="BAAALG010000011">
    <property type="protein sequence ID" value="GAA1107006.1"/>
    <property type="molecule type" value="Genomic_DNA"/>
</dbReference>
<name>A0ABN1TZE0_9ACTN</name>
<accession>A0ABN1TZE0</accession>
<comment type="similarity">
    <text evidence="1">Belongs to the bacterial solute-binding protein 7 family.</text>
</comment>
<evidence type="ECO:0000256" key="3">
    <source>
        <dbReference type="ARBA" id="ARBA00022729"/>
    </source>
</evidence>
<feature type="chain" id="PRO_5045900845" description="TRAP-type C4-dicarboxylate transport system, substrate-binding protein" evidence="4">
    <location>
        <begin position="28"/>
        <end position="423"/>
    </location>
</feature>
<reference evidence="5 6" key="1">
    <citation type="journal article" date="2019" name="Int. J. Syst. Evol. Microbiol.">
        <title>The Global Catalogue of Microorganisms (GCM) 10K type strain sequencing project: providing services to taxonomists for standard genome sequencing and annotation.</title>
        <authorList>
            <consortium name="The Broad Institute Genomics Platform"/>
            <consortium name="The Broad Institute Genome Sequencing Center for Infectious Disease"/>
            <person name="Wu L."/>
            <person name="Ma J."/>
        </authorList>
    </citation>
    <scope>NUCLEOTIDE SEQUENCE [LARGE SCALE GENOMIC DNA]</scope>
    <source>
        <strain evidence="5 6">JCM 13008</strain>
    </source>
</reference>
<evidence type="ECO:0000313" key="5">
    <source>
        <dbReference type="EMBL" id="GAA1107006.1"/>
    </source>
</evidence>
<evidence type="ECO:0008006" key="7">
    <source>
        <dbReference type="Google" id="ProtNLM"/>
    </source>
</evidence>
<organism evidence="5 6">
    <name type="scientific">Nocardioides dubius</name>
    <dbReference type="NCBI Taxonomy" id="317019"/>
    <lineage>
        <taxon>Bacteria</taxon>
        <taxon>Bacillati</taxon>
        <taxon>Actinomycetota</taxon>
        <taxon>Actinomycetes</taxon>
        <taxon>Propionibacteriales</taxon>
        <taxon>Nocardioidaceae</taxon>
        <taxon>Nocardioides</taxon>
    </lineage>
</organism>
<keyword evidence="6" id="KW-1185">Reference proteome</keyword>
<sequence length="423" mass="44828">MSNPRRRSLAALGALGLIGTLALSACAEDAAGDQSGGEGVSFGATKEEYQEAFADIEPISLFTQSPAPKGSPVGKNFEDYFAAVEEWSDGKITFDISWSNATAAPTEVDDALADGRLDVGSVMAGYEPDLYPTYAALSDTSYMGNGNPLEMVMAPHGYITDIVNSDGAVGDEFAARGMKVLAPAFTGGINGIFCSDARRDLDSLKGAQVRISGSAHSAEAKALGMSPVSLDYAEVYEALQRGVLDCAYAGATVVLLGDLLSVAPHVILDSKTSFGQVPSALAISQAKWDELPLVAQQLMYDRADVFVQSNMEGLLDMYRQVLELVPEKDGTIAGLDEAAQSELDKGNEEFLNAVADNKAIQDGSALVEAIRSGADTWKAKVGELGYDTEVDYADLPEHLAENEVDFTAFMDAWREVAKASRPS</sequence>
<proteinExistence type="inferred from homology"/>
<evidence type="ECO:0000256" key="2">
    <source>
        <dbReference type="ARBA" id="ARBA00022448"/>
    </source>
</evidence>
<evidence type="ECO:0000256" key="4">
    <source>
        <dbReference type="SAM" id="SignalP"/>
    </source>
</evidence>
<dbReference type="PANTHER" id="PTHR33376">
    <property type="match status" value="1"/>
</dbReference>
<dbReference type="InterPro" id="IPR018389">
    <property type="entry name" value="DctP_fam"/>
</dbReference>
<dbReference type="Gene3D" id="3.40.190.170">
    <property type="entry name" value="Bacterial extracellular solute-binding protein, family 7"/>
    <property type="match status" value="1"/>
</dbReference>
<protein>
    <recommendedName>
        <fullName evidence="7">TRAP-type C4-dicarboxylate transport system, substrate-binding protein</fullName>
    </recommendedName>
</protein>
<dbReference type="Proteomes" id="UP001501581">
    <property type="component" value="Unassembled WGS sequence"/>
</dbReference>
<gene>
    <name evidence="5" type="ORF">GCM10009668_28600</name>
</gene>
<dbReference type="Pfam" id="PF03480">
    <property type="entry name" value="DctP"/>
    <property type="match status" value="1"/>
</dbReference>
<dbReference type="InterPro" id="IPR038404">
    <property type="entry name" value="TRAP_DctP_sf"/>
</dbReference>
<keyword evidence="2" id="KW-0813">Transport</keyword>
<dbReference type="PANTHER" id="PTHR33376:SF7">
    <property type="entry name" value="C4-DICARBOXYLATE-BINDING PROTEIN DCTB"/>
    <property type="match status" value="1"/>
</dbReference>
<keyword evidence="3 4" id="KW-0732">Signal</keyword>
<dbReference type="PROSITE" id="PS51257">
    <property type="entry name" value="PROKAR_LIPOPROTEIN"/>
    <property type="match status" value="1"/>
</dbReference>
<evidence type="ECO:0000256" key="1">
    <source>
        <dbReference type="ARBA" id="ARBA00009023"/>
    </source>
</evidence>
<dbReference type="RefSeq" id="WP_343995480.1">
    <property type="nucleotide sequence ID" value="NZ_BAAALG010000011.1"/>
</dbReference>
<dbReference type="NCBIfam" id="NF037995">
    <property type="entry name" value="TRAP_S1"/>
    <property type="match status" value="1"/>
</dbReference>